<evidence type="ECO:0000259" key="9">
    <source>
        <dbReference type="Pfam" id="PF20239"/>
    </source>
</evidence>
<keyword evidence="4" id="KW-0238">DNA-binding</keyword>
<evidence type="ECO:0000313" key="11">
    <source>
        <dbReference type="Proteomes" id="UP000515512"/>
    </source>
</evidence>
<dbReference type="Pfam" id="PF08281">
    <property type="entry name" value="Sigma70_r4_2"/>
    <property type="match status" value="1"/>
</dbReference>
<name>A0A7D6ZJM0_9NOCA</name>
<evidence type="ECO:0000256" key="1">
    <source>
        <dbReference type="ARBA" id="ARBA00010641"/>
    </source>
</evidence>
<dbReference type="InterPro" id="IPR036388">
    <property type="entry name" value="WH-like_DNA-bd_sf"/>
</dbReference>
<dbReference type="InterPro" id="IPR046531">
    <property type="entry name" value="DUF6596"/>
</dbReference>
<feature type="domain" description="RNA polymerase sigma-70 region 2" evidence="7">
    <location>
        <begin position="40"/>
        <end position="99"/>
    </location>
</feature>
<feature type="compositionally biased region" description="Polar residues" evidence="6">
    <location>
        <begin position="1"/>
        <end position="12"/>
    </location>
</feature>
<keyword evidence="3" id="KW-0731">Sigma factor</keyword>
<dbReference type="Pfam" id="PF20239">
    <property type="entry name" value="DUF6596"/>
    <property type="match status" value="1"/>
</dbReference>
<dbReference type="InterPro" id="IPR013249">
    <property type="entry name" value="RNA_pol_sigma70_r4_t2"/>
</dbReference>
<dbReference type="KEGG" id="nhu:H0264_07795"/>
<keyword evidence="5" id="KW-0804">Transcription</keyword>
<accession>A0A7D6ZJM0</accession>
<evidence type="ECO:0000313" key="10">
    <source>
        <dbReference type="EMBL" id="QLY32167.1"/>
    </source>
</evidence>
<dbReference type="SUPFAM" id="SSF88659">
    <property type="entry name" value="Sigma3 and sigma4 domains of RNA polymerase sigma factors"/>
    <property type="match status" value="1"/>
</dbReference>
<dbReference type="Gene3D" id="1.10.1740.10">
    <property type="match status" value="1"/>
</dbReference>
<reference evidence="10 11" key="1">
    <citation type="submission" date="2020-07" db="EMBL/GenBank/DDBJ databases">
        <authorList>
            <person name="Zhuang K."/>
            <person name="Ran Y."/>
        </authorList>
    </citation>
    <scope>NUCLEOTIDE SEQUENCE [LARGE SCALE GENOMIC DNA]</scope>
    <source>
        <strain evidence="10 11">WCH-YHL-001</strain>
    </source>
</reference>
<comment type="similarity">
    <text evidence="1">Belongs to the sigma-70 factor family. ECF subfamily.</text>
</comment>
<feature type="domain" description="RNA polymerase sigma factor 70 region 4 type 2" evidence="8">
    <location>
        <begin position="136"/>
        <end position="187"/>
    </location>
</feature>
<dbReference type="PANTHER" id="PTHR47756:SF1">
    <property type="entry name" value="BLL0085 PROTEIN"/>
    <property type="match status" value="1"/>
</dbReference>
<dbReference type="AlphaFoldDB" id="A0A7D6ZJM0"/>
<evidence type="ECO:0000256" key="5">
    <source>
        <dbReference type="ARBA" id="ARBA00023163"/>
    </source>
</evidence>
<proteinExistence type="inferred from homology"/>
<gene>
    <name evidence="10" type="ORF">H0264_07795</name>
</gene>
<organism evidence="10 11">
    <name type="scientific">Nocardia huaxiensis</name>
    <dbReference type="NCBI Taxonomy" id="2755382"/>
    <lineage>
        <taxon>Bacteria</taxon>
        <taxon>Bacillati</taxon>
        <taxon>Actinomycetota</taxon>
        <taxon>Actinomycetes</taxon>
        <taxon>Mycobacteriales</taxon>
        <taxon>Nocardiaceae</taxon>
        <taxon>Nocardia</taxon>
    </lineage>
</organism>
<evidence type="ECO:0000256" key="6">
    <source>
        <dbReference type="SAM" id="MobiDB-lite"/>
    </source>
</evidence>
<evidence type="ECO:0000256" key="4">
    <source>
        <dbReference type="ARBA" id="ARBA00023125"/>
    </source>
</evidence>
<evidence type="ECO:0000256" key="2">
    <source>
        <dbReference type="ARBA" id="ARBA00023015"/>
    </source>
</evidence>
<dbReference type="Proteomes" id="UP000515512">
    <property type="component" value="Chromosome"/>
</dbReference>
<dbReference type="PANTHER" id="PTHR47756">
    <property type="entry name" value="BLL6612 PROTEIN-RELATED"/>
    <property type="match status" value="1"/>
</dbReference>
<dbReference type="InterPro" id="IPR013325">
    <property type="entry name" value="RNA_pol_sigma_r2"/>
</dbReference>
<evidence type="ECO:0000259" key="7">
    <source>
        <dbReference type="Pfam" id="PF04542"/>
    </source>
</evidence>
<dbReference type="Pfam" id="PF04542">
    <property type="entry name" value="Sigma70_r2"/>
    <property type="match status" value="1"/>
</dbReference>
<dbReference type="GO" id="GO:0006352">
    <property type="term" value="P:DNA-templated transcription initiation"/>
    <property type="evidence" value="ECO:0007669"/>
    <property type="project" value="InterPro"/>
</dbReference>
<dbReference type="InterPro" id="IPR013324">
    <property type="entry name" value="RNA_pol_sigma_r3/r4-like"/>
</dbReference>
<feature type="domain" description="DUF6596" evidence="9">
    <location>
        <begin position="206"/>
        <end position="307"/>
    </location>
</feature>
<feature type="region of interest" description="Disordered" evidence="6">
    <location>
        <begin position="1"/>
        <end position="26"/>
    </location>
</feature>
<keyword evidence="11" id="KW-1185">Reference proteome</keyword>
<dbReference type="GO" id="GO:0003677">
    <property type="term" value="F:DNA binding"/>
    <property type="evidence" value="ECO:0007669"/>
    <property type="project" value="UniProtKB-KW"/>
</dbReference>
<protein>
    <submittedName>
        <fullName evidence="10">RNA polymerase sigma factor</fullName>
    </submittedName>
</protein>
<evidence type="ECO:0000256" key="3">
    <source>
        <dbReference type="ARBA" id="ARBA00023082"/>
    </source>
</evidence>
<dbReference type="Gene3D" id="1.10.10.10">
    <property type="entry name" value="Winged helix-like DNA-binding domain superfamily/Winged helix DNA-binding domain"/>
    <property type="match status" value="1"/>
</dbReference>
<dbReference type="GO" id="GO:0016987">
    <property type="term" value="F:sigma factor activity"/>
    <property type="evidence" value="ECO:0007669"/>
    <property type="project" value="UniProtKB-KW"/>
</dbReference>
<sequence>MWNSSSGNSTTRTDPDVNPPRSHEDSARRAVEAAWRIEWPRLVAGLTRLTGDIGAAEELAQDAHVAALEQWPRDGVPPNPGGWLMLTAKHRAVDRIRRDATFARKLPLLGHQLLIDDETATVETGADEIEDDLLRMIFTACHPVLSPAARAALTLRMVGGLTTPEIARAYLVAESTVAQRIVRAKRTIAAKRIPYEVPHGPELTERLDSVLEVIYLIFNEGYSATSGDRWARDELCEDALRLARILAALLPDQAEAHGLAALLELQASRLSARTDTGNSLVLLPDQDRTRWNRLYIRRGYAALARAHSVARAQGHPPGRYTLQAAIAAAHAMAPTAADTDWRRIAGLYAVLAQRFPSPIVDLNRAVAVAMVHGPAAGLDLADAVTATGELTNYHLLHAVRGDLLSRLHRYDEARDAFQRAADLTANTTEQSLLRTRAAEQSRD</sequence>
<dbReference type="SUPFAM" id="SSF88946">
    <property type="entry name" value="Sigma2 domain of RNA polymerase sigma factors"/>
    <property type="match status" value="1"/>
</dbReference>
<keyword evidence="2" id="KW-0805">Transcription regulation</keyword>
<dbReference type="InterPro" id="IPR007627">
    <property type="entry name" value="RNA_pol_sigma70_r2"/>
</dbReference>
<dbReference type="EMBL" id="CP059399">
    <property type="protein sequence ID" value="QLY32167.1"/>
    <property type="molecule type" value="Genomic_DNA"/>
</dbReference>
<evidence type="ECO:0000259" key="8">
    <source>
        <dbReference type="Pfam" id="PF08281"/>
    </source>
</evidence>